<dbReference type="Proteomes" id="UP000094336">
    <property type="component" value="Unassembled WGS sequence"/>
</dbReference>
<gene>
    <name evidence="1" type="ORF">BABINDRAFT_160474</name>
</gene>
<reference evidence="2" key="1">
    <citation type="submission" date="2016-05" db="EMBL/GenBank/DDBJ databases">
        <title>Comparative genomics of biotechnologically important yeasts.</title>
        <authorList>
            <consortium name="DOE Joint Genome Institute"/>
            <person name="Riley R."/>
            <person name="Haridas S."/>
            <person name="Wolfe K.H."/>
            <person name="Lopes M.R."/>
            <person name="Hittinger C.T."/>
            <person name="Goker M."/>
            <person name="Salamov A."/>
            <person name="Wisecaver J."/>
            <person name="Long T.M."/>
            <person name="Aerts A.L."/>
            <person name="Barry K."/>
            <person name="Choi C."/>
            <person name="Clum A."/>
            <person name="Coughlan A.Y."/>
            <person name="Deshpande S."/>
            <person name="Douglass A.P."/>
            <person name="Hanson S.J."/>
            <person name="Klenk H.-P."/>
            <person name="Labutti K."/>
            <person name="Lapidus A."/>
            <person name="Lindquist E."/>
            <person name="Lipzen A."/>
            <person name="Meier-Kolthoff J.P."/>
            <person name="Ohm R.A."/>
            <person name="Otillar R.P."/>
            <person name="Pangilinan J."/>
            <person name="Peng Y."/>
            <person name="Rokas A."/>
            <person name="Rosa C.A."/>
            <person name="Scheuner C."/>
            <person name="Sibirny A.A."/>
            <person name="Slot J.C."/>
            <person name="Stielow J.B."/>
            <person name="Sun H."/>
            <person name="Kurtzman C.P."/>
            <person name="Blackwell M."/>
            <person name="Grigoriev I.V."/>
            <person name="Jeffries T.W."/>
        </authorList>
    </citation>
    <scope>NUCLEOTIDE SEQUENCE [LARGE SCALE GENOMIC DNA]</scope>
    <source>
        <strain evidence="2">NRRL Y-12698</strain>
    </source>
</reference>
<accession>A0A1E3QTN9</accession>
<evidence type="ECO:0000313" key="1">
    <source>
        <dbReference type="EMBL" id="ODQ81055.1"/>
    </source>
</evidence>
<dbReference type="SUPFAM" id="SSF52047">
    <property type="entry name" value="RNI-like"/>
    <property type="match status" value="1"/>
</dbReference>
<dbReference type="AlphaFoldDB" id="A0A1E3QTN9"/>
<evidence type="ECO:0000313" key="2">
    <source>
        <dbReference type="Proteomes" id="UP000094336"/>
    </source>
</evidence>
<protein>
    <recommendedName>
        <fullName evidence="3">F-box domain-containing protein</fullName>
    </recommendedName>
</protein>
<keyword evidence="2" id="KW-1185">Reference proteome</keyword>
<evidence type="ECO:0008006" key="3">
    <source>
        <dbReference type="Google" id="ProtNLM"/>
    </source>
</evidence>
<dbReference type="Gene3D" id="3.80.10.10">
    <property type="entry name" value="Ribonuclease Inhibitor"/>
    <property type="match status" value="2"/>
</dbReference>
<dbReference type="RefSeq" id="XP_018986383.1">
    <property type="nucleotide sequence ID" value="XM_019128251.1"/>
</dbReference>
<dbReference type="GeneID" id="30146104"/>
<sequence>MPELFQDIRFRNAVTFKDMAMGMQRIVQANKHSHSKSVRMVKLRPHLLDERACLNTLLNRVTINYRGLNLGLNSTSLGDLLTIIEKDKSNVQGVQRLRLICPLDTNLEWKVFELIPNLHTLELIPSRMAPEKNKPPTTEGLPASLPLRVLSLIHSGNIAAHPTIPFCNLLKTNRFPNLAAVTIVGYDFSCLRQNATSDLMFKNLPQLKHLILENNKSLNWDEFLQIFQSSGCELESLSLREDRVDGASHLRDFGSETFRPLKHLKQLDVTGSSLSFQGLMKVLRNCGSLVESLYIGHCQHIWFKNGTFNQLSTTRFFELDSVLEHAPRLRQLYLNQSSDLNNYTLKMLHPVFKEKKRELDVLDVSFNLITGIGLADLFCVSKRNEPTFRVKKLVIDACDVSLEIVKLLEGRYCDVVQYQPQKVRWKEFGVNSYVPM</sequence>
<name>A0A1E3QTN9_9ASCO</name>
<dbReference type="OrthoDB" id="629492at2759"/>
<proteinExistence type="predicted"/>
<organism evidence="1 2">
    <name type="scientific">Babjeviella inositovora NRRL Y-12698</name>
    <dbReference type="NCBI Taxonomy" id="984486"/>
    <lineage>
        <taxon>Eukaryota</taxon>
        <taxon>Fungi</taxon>
        <taxon>Dikarya</taxon>
        <taxon>Ascomycota</taxon>
        <taxon>Saccharomycotina</taxon>
        <taxon>Pichiomycetes</taxon>
        <taxon>Serinales incertae sedis</taxon>
        <taxon>Babjeviella</taxon>
    </lineage>
</organism>
<dbReference type="EMBL" id="KV454428">
    <property type="protein sequence ID" value="ODQ81055.1"/>
    <property type="molecule type" value="Genomic_DNA"/>
</dbReference>
<dbReference type="STRING" id="984486.A0A1E3QTN9"/>
<dbReference type="InterPro" id="IPR032675">
    <property type="entry name" value="LRR_dom_sf"/>
</dbReference>